<dbReference type="Proteomes" id="UP000824681">
    <property type="component" value="Chromosome"/>
</dbReference>
<dbReference type="SUPFAM" id="SSF102588">
    <property type="entry name" value="LmbE-like"/>
    <property type="match status" value="1"/>
</dbReference>
<dbReference type="InterPro" id="IPR024078">
    <property type="entry name" value="LmbE-like_dom_sf"/>
</dbReference>
<dbReference type="Gene3D" id="3.40.50.10320">
    <property type="entry name" value="LmbE-like"/>
    <property type="match status" value="1"/>
</dbReference>
<feature type="region of interest" description="Disordered" evidence="2">
    <location>
        <begin position="248"/>
        <end position="270"/>
    </location>
</feature>
<proteinExistence type="predicted"/>
<keyword evidence="3" id="KW-0378">Hydrolase</keyword>
<dbReference type="PANTHER" id="PTHR12993:SF29">
    <property type="entry name" value="BLR3841 PROTEIN"/>
    <property type="match status" value="1"/>
</dbReference>
<sequence>MLQDADRTRILAISPHLDDAVLSVGASLAQAARDGGKVTVFTVFAGSAAPPYSPAAERFHARWGLSPTEDAPLRRRNEDIAALDHLGADHRHGRFPDAIYRKSPDGQWLLHHDGGSAVRQQSPVNNHDLASAIRHDIESVIAECEPTLLLTCVAIGNHPDHMVTRDATLLTAGGRGIPLRLWQDLPYAVYSSNMAELPSGLQLGSPDLSFVQEEARARKFQAMKHYATQLSVLDGPNKNLFARLEEHARSASPDGGYNETTWPVIRHADQ</sequence>
<evidence type="ECO:0000256" key="1">
    <source>
        <dbReference type="ARBA" id="ARBA00022833"/>
    </source>
</evidence>
<dbReference type="EMBL" id="CP068985">
    <property type="protein sequence ID" value="QYC40283.1"/>
    <property type="molecule type" value="Genomic_DNA"/>
</dbReference>
<gene>
    <name evidence="3" type="primary">noc15</name>
    <name evidence="3" type="ORF">Nocox_13330</name>
</gene>
<dbReference type="PANTHER" id="PTHR12993">
    <property type="entry name" value="N-ACETYLGLUCOSAMINYL-PHOSPHATIDYLINOSITOL DE-N-ACETYLASE-RELATED"/>
    <property type="match status" value="1"/>
</dbReference>
<evidence type="ECO:0000313" key="3">
    <source>
        <dbReference type="EMBL" id="QYC40283.1"/>
    </source>
</evidence>
<organism evidence="3 4">
    <name type="scientific">Nonomuraea coxensis DSM 45129</name>
    <dbReference type="NCBI Taxonomy" id="1122611"/>
    <lineage>
        <taxon>Bacteria</taxon>
        <taxon>Bacillati</taxon>
        <taxon>Actinomycetota</taxon>
        <taxon>Actinomycetes</taxon>
        <taxon>Streptosporangiales</taxon>
        <taxon>Streptosporangiaceae</taxon>
        <taxon>Nonomuraea</taxon>
    </lineage>
</organism>
<dbReference type="Pfam" id="PF02585">
    <property type="entry name" value="PIG-L"/>
    <property type="match status" value="1"/>
</dbReference>
<dbReference type="InterPro" id="IPR003737">
    <property type="entry name" value="GlcNAc_PI_deacetylase-related"/>
</dbReference>
<dbReference type="EC" id="3.5.1.-" evidence="3"/>
<keyword evidence="1" id="KW-0862">Zinc</keyword>
<keyword evidence="4" id="KW-1185">Reference proteome</keyword>
<name>A0ABX8TYD0_9ACTN</name>
<evidence type="ECO:0000256" key="2">
    <source>
        <dbReference type="SAM" id="MobiDB-lite"/>
    </source>
</evidence>
<accession>A0ABX8TYD0</accession>
<dbReference type="RefSeq" id="WP_020544587.1">
    <property type="nucleotide sequence ID" value="NZ_CP068985.1"/>
</dbReference>
<evidence type="ECO:0000313" key="4">
    <source>
        <dbReference type="Proteomes" id="UP000824681"/>
    </source>
</evidence>
<protein>
    <submittedName>
        <fullName evidence="3">Deacetylase</fullName>
        <ecNumber evidence="3">3.5.1.-</ecNumber>
    </submittedName>
</protein>
<reference evidence="3 4" key="1">
    <citation type="journal article" date="2021" name="ACS Chem. Biol.">
        <title>Genomic-Led Discovery of a Novel Glycopeptide Antibiotic by Nonomuraea coxensis DSM 45129.</title>
        <authorList>
            <person name="Yushchuk O."/>
            <person name="Vior N.M."/>
            <person name="Andreo-Vidal A."/>
            <person name="Berini F."/>
            <person name="Ruckert C."/>
            <person name="Busche T."/>
            <person name="Binda E."/>
            <person name="Kalinowski J."/>
            <person name="Truman A.W."/>
            <person name="Marinelli F."/>
        </authorList>
    </citation>
    <scope>NUCLEOTIDE SEQUENCE [LARGE SCALE GENOMIC DNA]</scope>
    <source>
        <strain evidence="3 4">DSM 45129</strain>
    </source>
</reference>
<dbReference type="GO" id="GO:0016787">
    <property type="term" value="F:hydrolase activity"/>
    <property type="evidence" value="ECO:0007669"/>
    <property type="project" value="UniProtKB-KW"/>
</dbReference>